<reference evidence="2" key="1">
    <citation type="journal article" date="2019" name="Int. J. Syst. Evol. Microbiol.">
        <title>The Global Catalogue of Microorganisms (GCM) 10K type strain sequencing project: providing services to taxonomists for standard genome sequencing and annotation.</title>
        <authorList>
            <consortium name="The Broad Institute Genomics Platform"/>
            <consortium name="The Broad Institute Genome Sequencing Center for Infectious Disease"/>
            <person name="Wu L."/>
            <person name="Ma J."/>
        </authorList>
    </citation>
    <scope>NUCLEOTIDE SEQUENCE [LARGE SCALE GENOMIC DNA]</scope>
    <source>
        <strain evidence="2">CCUG 62952</strain>
    </source>
</reference>
<comment type="caution">
    <text evidence="1">The sequence shown here is derived from an EMBL/GenBank/DDBJ whole genome shotgun (WGS) entry which is preliminary data.</text>
</comment>
<organism evidence="1 2">
    <name type="scientific">Sungkyunkwania multivorans</name>
    <dbReference type="NCBI Taxonomy" id="1173618"/>
    <lineage>
        <taxon>Bacteria</taxon>
        <taxon>Pseudomonadati</taxon>
        <taxon>Bacteroidota</taxon>
        <taxon>Flavobacteriia</taxon>
        <taxon>Flavobacteriales</taxon>
        <taxon>Flavobacteriaceae</taxon>
        <taxon>Sungkyunkwania</taxon>
    </lineage>
</organism>
<dbReference type="RefSeq" id="WP_386408066.1">
    <property type="nucleotide sequence ID" value="NZ_JBHTJH010000010.1"/>
</dbReference>
<dbReference type="Proteomes" id="UP001596978">
    <property type="component" value="Unassembled WGS sequence"/>
</dbReference>
<proteinExistence type="predicted"/>
<evidence type="ECO:0000313" key="2">
    <source>
        <dbReference type="Proteomes" id="UP001596978"/>
    </source>
</evidence>
<evidence type="ECO:0000313" key="1">
    <source>
        <dbReference type="EMBL" id="MFD0862696.1"/>
    </source>
</evidence>
<sequence length="71" mass="8478">MRTLQKKDIADLEFPYLRTKKERVKAKMRAIEESIGQKKSTARTHLFQKFSHSVRLYCLKCKNTHQSLLRL</sequence>
<protein>
    <submittedName>
        <fullName evidence="1">Uncharacterized protein</fullName>
    </submittedName>
</protein>
<keyword evidence="2" id="KW-1185">Reference proteome</keyword>
<accession>A0ABW3D156</accession>
<name>A0ABW3D156_9FLAO</name>
<dbReference type="EMBL" id="JBHTJH010000010">
    <property type="protein sequence ID" value="MFD0862696.1"/>
    <property type="molecule type" value="Genomic_DNA"/>
</dbReference>
<gene>
    <name evidence="1" type="ORF">ACFQ1M_10820</name>
</gene>